<reference evidence="3 4" key="1">
    <citation type="submission" date="2020-06" db="EMBL/GenBank/DDBJ databases">
        <authorList>
            <person name="Criscuolo A."/>
        </authorList>
    </citation>
    <scope>NUCLEOTIDE SEQUENCE [LARGE SCALE GENOMIC DNA]</scope>
    <source>
        <strain evidence="3">PXU-55</strain>
    </source>
</reference>
<comment type="caution">
    <text evidence="3">The sequence shown here is derived from an EMBL/GenBank/DDBJ whole genome shotgun (WGS) entry which is preliminary data.</text>
</comment>
<dbReference type="AlphaFoldDB" id="A0A9N8J5H0"/>
<dbReference type="Pfam" id="PF04264">
    <property type="entry name" value="YceI"/>
    <property type="match status" value="1"/>
</dbReference>
<keyword evidence="4" id="KW-1185">Reference proteome</keyword>
<dbReference type="Gene3D" id="2.40.128.110">
    <property type="entry name" value="Lipid/polyisoprenoid-binding, YceI-like"/>
    <property type="match status" value="1"/>
</dbReference>
<evidence type="ECO:0000313" key="4">
    <source>
        <dbReference type="Proteomes" id="UP000533639"/>
    </source>
</evidence>
<accession>A0A9N8J5H0</accession>
<dbReference type="EMBL" id="CAIJDE010000055">
    <property type="protein sequence ID" value="CAC9975854.1"/>
    <property type="molecule type" value="Genomic_DNA"/>
</dbReference>
<name>A0A9N8J5H0_9FLAO</name>
<feature type="chain" id="PRO_5040310328" evidence="1">
    <location>
        <begin position="22"/>
        <end position="192"/>
    </location>
</feature>
<feature type="signal peptide" evidence="1">
    <location>
        <begin position="1"/>
        <end position="21"/>
    </location>
</feature>
<feature type="domain" description="Lipid/polyisoprenoid-binding YceI-like" evidence="2">
    <location>
        <begin position="51"/>
        <end position="171"/>
    </location>
</feature>
<dbReference type="SUPFAM" id="SSF101874">
    <property type="entry name" value="YceI-like"/>
    <property type="match status" value="1"/>
</dbReference>
<keyword evidence="1" id="KW-0732">Signal</keyword>
<organism evidence="3 4">
    <name type="scientific">Flavobacterium panici</name>
    <dbReference type="NCBI Taxonomy" id="2654843"/>
    <lineage>
        <taxon>Bacteria</taxon>
        <taxon>Pseudomonadati</taxon>
        <taxon>Bacteroidota</taxon>
        <taxon>Flavobacteriia</taxon>
        <taxon>Flavobacteriales</taxon>
        <taxon>Flavobacteriaceae</taxon>
        <taxon>Flavobacterium</taxon>
    </lineage>
</organism>
<evidence type="ECO:0000313" key="3">
    <source>
        <dbReference type="EMBL" id="CAC9975854.1"/>
    </source>
</evidence>
<protein>
    <submittedName>
        <fullName evidence="3">YceI family protein</fullName>
    </submittedName>
</protein>
<gene>
    <name evidence="3" type="ORF">FLAPXU55_03574</name>
</gene>
<proteinExistence type="predicted"/>
<evidence type="ECO:0000256" key="1">
    <source>
        <dbReference type="SAM" id="SignalP"/>
    </source>
</evidence>
<dbReference type="InterPro" id="IPR007372">
    <property type="entry name" value="Lipid/polyisoprenoid-bd_YceI"/>
</dbReference>
<dbReference type="Proteomes" id="UP000533639">
    <property type="component" value="Unassembled WGS sequence"/>
</dbReference>
<evidence type="ECO:0000259" key="2">
    <source>
        <dbReference type="Pfam" id="PF04264"/>
    </source>
</evidence>
<dbReference type="InterPro" id="IPR036761">
    <property type="entry name" value="TTHA0802/YceI-like_sf"/>
</dbReference>
<sequence>MTIMKRTTLLILFFTAFSLLAQDKFKTTTAVVNFEASVPFFEEVKAVNKLGTIILEPETSTLICTVVIKDFRFKMDLMQEHFNENYIESHRYPKSVFKGKVQKFDLKNVDEIEKEYDVKGKLYLHGKSKIIEMKALIKRVPDGIQISCNYPISVSDFNIEIPSVVASKISKTANTNLLGVVKSEDMKYLTLK</sequence>